<dbReference type="EMBL" id="JBEPLJ010000017">
    <property type="protein sequence ID" value="MET3587933.1"/>
    <property type="molecule type" value="Genomic_DNA"/>
</dbReference>
<gene>
    <name evidence="5" type="ORF">ABID21_004065</name>
</gene>
<evidence type="ECO:0000313" key="5">
    <source>
        <dbReference type="EMBL" id="MET3587933.1"/>
    </source>
</evidence>
<keyword evidence="6" id="KW-1185">Reference proteome</keyword>
<organism evidence="5 6">
    <name type="scientific">Pseudorhizobium tarimense</name>
    <dbReference type="NCBI Taxonomy" id="1079109"/>
    <lineage>
        <taxon>Bacteria</taxon>
        <taxon>Pseudomonadati</taxon>
        <taxon>Pseudomonadota</taxon>
        <taxon>Alphaproteobacteria</taxon>
        <taxon>Hyphomicrobiales</taxon>
        <taxon>Rhizobiaceae</taxon>
        <taxon>Rhizobium/Agrobacterium group</taxon>
        <taxon>Pseudorhizobium</taxon>
    </lineage>
</organism>
<comment type="caution">
    <text evidence="5">The sequence shown here is derived from an EMBL/GenBank/DDBJ whole genome shotgun (WGS) entry which is preliminary data.</text>
</comment>
<protein>
    <recommendedName>
        <fullName evidence="3">Carboxylic ester hydrolase</fullName>
        <ecNumber evidence="3">3.1.1.-</ecNumber>
    </recommendedName>
</protein>
<dbReference type="EC" id="3.1.1.-" evidence="3"/>
<proteinExistence type="inferred from homology"/>
<evidence type="ECO:0000259" key="4">
    <source>
        <dbReference type="Pfam" id="PF00135"/>
    </source>
</evidence>
<reference evidence="5 6" key="1">
    <citation type="submission" date="2024-06" db="EMBL/GenBank/DDBJ databases">
        <title>Genomic Encyclopedia of Type Strains, Phase IV (KMG-IV): sequencing the most valuable type-strain genomes for metagenomic binning, comparative biology and taxonomic classification.</title>
        <authorList>
            <person name="Goeker M."/>
        </authorList>
    </citation>
    <scope>NUCLEOTIDE SEQUENCE [LARGE SCALE GENOMIC DNA]</scope>
    <source>
        <strain evidence="5 6">DSM 105042</strain>
    </source>
</reference>
<dbReference type="Proteomes" id="UP001549031">
    <property type="component" value="Unassembled WGS sequence"/>
</dbReference>
<dbReference type="Pfam" id="PF00135">
    <property type="entry name" value="COesterase"/>
    <property type="match status" value="1"/>
</dbReference>
<dbReference type="InterPro" id="IPR002018">
    <property type="entry name" value="CarbesteraseB"/>
</dbReference>
<dbReference type="PROSITE" id="PS00122">
    <property type="entry name" value="CARBOXYLESTERASE_B_1"/>
    <property type="match status" value="1"/>
</dbReference>
<name>A0ABV2HBK5_9HYPH</name>
<dbReference type="RefSeq" id="WP_247245620.1">
    <property type="nucleotide sequence ID" value="NZ_JALJRA010000017.1"/>
</dbReference>
<accession>A0ABV2HBK5</accession>
<evidence type="ECO:0000256" key="2">
    <source>
        <dbReference type="ARBA" id="ARBA00022801"/>
    </source>
</evidence>
<comment type="similarity">
    <text evidence="1 3">Belongs to the type-B carboxylesterase/lipase family.</text>
</comment>
<sequence length="550" mass="60553">MSFTLALVLAETSRAQTGGSDKETPLGVLSVTGGKVQGIPTDVDGVTLFKGLPYAGPASGRARFGAPTPVKAWEGVKTADTWPDRSMQWSGINPTGEFWGDEFYYDQAYLPPISENGAALNIFTPAKSGEAKLPVYLWIHGGANAHGYGSEMEFWASKLAEKGIVVVTAQYRLGVFGEMALKEITAENSEGYSGNQRDQDLIAALHWVHDNISQFGGDPQTVTIGGQSAGSRNVYGLLRAAPAKGLFKRAVMQSTFRIGPADEAPADEAEQENAAALEKIFGKPMSLSDLRALPAERFFQPVSATDDRLLYYALRSAINGDTIDGKMITEESVDLMRDGALDGIDILTGANADERTSLDGGPEKTLAIAEYAAWMEDRYGPEWQKVYPADDPSQAYRLKLRAGADEVLAEAMISARYAKSHNSNNNVWVYYFDNPPPGRNSEFYGSFHSSELWYYFNSLRDIDGQRPWTEKDYRMADTMSSYLANFVKTGNPNGDGLAEWKQPEDGPEMMRFNDGYAYPVSTTPYPTRDELNRELVLKRYGLDAQRLNRP</sequence>
<evidence type="ECO:0000256" key="3">
    <source>
        <dbReference type="RuleBase" id="RU361235"/>
    </source>
</evidence>
<keyword evidence="2 3" id="KW-0378">Hydrolase</keyword>
<dbReference type="InterPro" id="IPR050309">
    <property type="entry name" value="Type-B_Carboxylest/Lipase"/>
</dbReference>
<dbReference type="GO" id="GO:0016787">
    <property type="term" value="F:hydrolase activity"/>
    <property type="evidence" value="ECO:0007669"/>
    <property type="project" value="UniProtKB-KW"/>
</dbReference>
<feature type="domain" description="Carboxylesterase type B" evidence="4">
    <location>
        <begin position="29"/>
        <end position="504"/>
    </location>
</feature>
<evidence type="ECO:0000313" key="6">
    <source>
        <dbReference type="Proteomes" id="UP001549031"/>
    </source>
</evidence>
<dbReference type="SUPFAM" id="SSF53474">
    <property type="entry name" value="alpha/beta-Hydrolases"/>
    <property type="match status" value="1"/>
</dbReference>
<dbReference type="Gene3D" id="3.40.50.1820">
    <property type="entry name" value="alpha/beta hydrolase"/>
    <property type="match status" value="1"/>
</dbReference>
<dbReference type="InterPro" id="IPR019826">
    <property type="entry name" value="Carboxylesterase_B_AS"/>
</dbReference>
<dbReference type="InterPro" id="IPR029058">
    <property type="entry name" value="AB_hydrolase_fold"/>
</dbReference>
<dbReference type="PANTHER" id="PTHR11559">
    <property type="entry name" value="CARBOXYLESTERASE"/>
    <property type="match status" value="1"/>
</dbReference>
<evidence type="ECO:0000256" key="1">
    <source>
        <dbReference type="ARBA" id="ARBA00005964"/>
    </source>
</evidence>